<evidence type="ECO:0000313" key="5">
    <source>
        <dbReference type="EMBL" id="TMV09247.1"/>
    </source>
</evidence>
<keyword evidence="6" id="KW-1185">Reference proteome</keyword>
<feature type="transmembrane region" description="Helical" evidence="4">
    <location>
        <begin position="102"/>
        <end position="120"/>
    </location>
</feature>
<accession>A0ABY2X2Z9</accession>
<dbReference type="Pfam" id="PF07690">
    <property type="entry name" value="MFS_1"/>
    <property type="match status" value="1"/>
</dbReference>
<feature type="transmembrane region" description="Helical" evidence="4">
    <location>
        <begin position="132"/>
        <end position="156"/>
    </location>
</feature>
<dbReference type="Gene3D" id="1.20.1250.20">
    <property type="entry name" value="MFS general substrate transporter like domains"/>
    <property type="match status" value="1"/>
</dbReference>
<proteinExistence type="predicted"/>
<feature type="transmembrane region" description="Helical" evidence="4">
    <location>
        <begin position="363"/>
        <end position="381"/>
    </location>
</feature>
<evidence type="ECO:0000256" key="2">
    <source>
        <dbReference type="ARBA" id="ARBA00022989"/>
    </source>
</evidence>
<feature type="transmembrane region" description="Helical" evidence="4">
    <location>
        <begin position="162"/>
        <end position="183"/>
    </location>
</feature>
<dbReference type="SUPFAM" id="SSF103473">
    <property type="entry name" value="MFS general substrate transporter"/>
    <property type="match status" value="1"/>
</dbReference>
<evidence type="ECO:0000256" key="3">
    <source>
        <dbReference type="ARBA" id="ARBA00023136"/>
    </source>
</evidence>
<dbReference type="InterPro" id="IPR036259">
    <property type="entry name" value="MFS_trans_sf"/>
</dbReference>
<reference evidence="5 6" key="1">
    <citation type="submission" date="2019-05" db="EMBL/GenBank/DDBJ databases">
        <title>Marivita sp. nov. isolated from sea sediment.</title>
        <authorList>
            <person name="Kim W."/>
        </authorList>
    </citation>
    <scope>NUCLEOTIDE SEQUENCE [LARGE SCALE GENOMIC DNA]</scope>
    <source>
        <strain evidence="5 6">CAU 1492</strain>
    </source>
</reference>
<feature type="transmembrane region" description="Helical" evidence="4">
    <location>
        <begin position="282"/>
        <end position="302"/>
    </location>
</feature>
<feature type="transmembrane region" description="Helical" evidence="4">
    <location>
        <begin position="9"/>
        <end position="30"/>
    </location>
</feature>
<dbReference type="PANTHER" id="PTHR23521">
    <property type="entry name" value="TRANSPORTER MFS SUPERFAMILY"/>
    <property type="match status" value="1"/>
</dbReference>
<dbReference type="Proteomes" id="UP001191082">
    <property type="component" value="Unassembled WGS sequence"/>
</dbReference>
<protein>
    <submittedName>
        <fullName evidence="5">MFS transporter</fullName>
    </submittedName>
</protein>
<dbReference type="RefSeq" id="WP_138865519.1">
    <property type="nucleotide sequence ID" value="NZ_VCPC01000005.1"/>
</dbReference>
<comment type="caution">
    <text evidence="5">The sequence shown here is derived from an EMBL/GenBank/DDBJ whole genome shotgun (WGS) entry which is preliminary data.</text>
</comment>
<evidence type="ECO:0000256" key="4">
    <source>
        <dbReference type="SAM" id="Phobius"/>
    </source>
</evidence>
<feature type="transmembrane region" description="Helical" evidence="4">
    <location>
        <begin position="209"/>
        <end position="228"/>
    </location>
</feature>
<sequence length="400" mass="41077">MTGGGARSLTLLLVAEIGAMSLWFVSAAILPDLIRDTGLGPWRAGLLSSSVQLGFVIGALLMALHGTSDRFDPRRVFALCALLAAGSNALLIVTPPGGNAQIALRTLTGIGLAGVYPVGMKLAVGWTVKRRGLIVGMLVGALTIGSAAPHGLALIGGPDWRLTVILASLLAAGSVVLVLFTRLGPHHAAAPRFSPETLGLAWRHRPIRLAYAGYLCHMWELYAFWAWIGAALTASLTLAGSEDPARAARFATFAAIGLGGLVCIPAGGLADRIGKARVAGGAMGLSAGFAFATALSFGGPAWLTVTLAVLWGIAVIPDSAQFSALVADAAPPESAGSLMTFQTALGFLLTAFTIQGAPFVAAAFGWPVTLALFGLGPLLGVEAMRRLASSGSAQVRRRVR</sequence>
<dbReference type="InterPro" id="IPR011701">
    <property type="entry name" value="MFS"/>
</dbReference>
<feature type="transmembrane region" description="Helical" evidence="4">
    <location>
        <begin position="76"/>
        <end position="96"/>
    </location>
</feature>
<keyword evidence="2 4" id="KW-1133">Transmembrane helix</keyword>
<dbReference type="EMBL" id="VCPC01000005">
    <property type="protein sequence ID" value="TMV09247.1"/>
    <property type="molecule type" value="Genomic_DNA"/>
</dbReference>
<organism evidence="5 6">
    <name type="scientific">Arenibacterium halophilum</name>
    <dbReference type="NCBI Taxonomy" id="2583821"/>
    <lineage>
        <taxon>Bacteria</taxon>
        <taxon>Pseudomonadati</taxon>
        <taxon>Pseudomonadota</taxon>
        <taxon>Alphaproteobacteria</taxon>
        <taxon>Rhodobacterales</taxon>
        <taxon>Paracoccaceae</taxon>
        <taxon>Arenibacterium</taxon>
    </lineage>
</organism>
<feature type="transmembrane region" description="Helical" evidence="4">
    <location>
        <begin position="42"/>
        <end position="64"/>
    </location>
</feature>
<feature type="transmembrane region" description="Helical" evidence="4">
    <location>
        <begin position="248"/>
        <end position="270"/>
    </location>
</feature>
<keyword evidence="1 4" id="KW-0812">Transmembrane</keyword>
<evidence type="ECO:0000313" key="6">
    <source>
        <dbReference type="Proteomes" id="UP001191082"/>
    </source>
</evidence>
<gene>
    <name evidence="5" type="ORF">FGK64_19370</name>
</gene>
<keyword evidence="3 4" id="KW-0472">Membrane</keyword>
<name>A0ABY2X2Z9_9RHOB</name>
<evidence type="ECO:0000256" key="1">
    <source>
        <dbReference type="ARBA" id="ARBA00022692"/>
    </source>
</evidence>
<dbReference type="PANTHER" id="PTHR23521:SF3">
    <property type="entry name" value="MFS TRANSPORTER"/>
    <property type="match status" value="1"/>
</dbReference>